<evidence type="ECO:0000313" key="1">
    <source>
        <dbReference type="EMBL" id="PNX81115.1"/>
    </source>
</evidence>
<reference evidence="1 2" key="1">
    <citation type="journal article" date="2014" name="Am. J. Bot.">
        <title>Genome assembly and annotation for red clover (Trifolium pratense; Fabaceae).</title>
        <authorList>
            <person name="Istvanek J."/>
            <person name="Jaros M."/>
            <person name="Krenek A."/>
            <person name="Repkova J."/>
        </authorList>
    </citation>
    <scope>NUCLEOTIDE SEQUENCE [LARGE SCALE GENOMIC DNA]</scope>
    <source>
        <strain evidence="2">cv. Tatra</strain>
        <tissue evidence="1">Young leaves</tissue>
    </source>
</reference>
<gene>
    <name evidence="1" type="ORF">L195_g037130</name>
</gene>
<evidence type="ECO:0000313" key="2">
    <source>
        <dbReference type="Proteomes" id="UP000236291"/>
    </source>
</evidence>
<dbReference type="EMBL" id="ASHM01039254">
    <property type="protein sequence ID" value="PNX81115.1"/>
    <property type="molecule type" value="Genomic_DNA"/>
</dbReference>
<comment type="caution">
    <text evidence="1">The sequence shown here is derived from an EMBL/GenBank/DDBJ whole genome shotgun (WGS) entry which is preliminary data.</text>
</comment>
<reference evidence="1 2" key="2">
    <citation type="journal article" date="2017" name="Front. Plant Sci.">
        <title>Gene Classification and Mining of Molecular Markers Useful in Red Clover (Trifolium pratense) Breeding.</title>
        <authorList>
            <person name="Istvanek J."/>
            <person name="Dluhosova J."/>
            <person name="Dluhos P."/>
            <person name="Patkova L."/>
            <person name="Nedelnik J."/>
            <person name="Repkova J."/>
        </authorList>
    </citation>
    <scope>NUCLEOTIDE SEQUENCE [LARGE SCALE GENOMIC DNA]</scope>
    <source>
        <strain evidence="2">cv. Tatra</strain>
        <tissue evidence="1">Young leaves</tissue>
    </source>
</reference>
<protein>
    <submittedName>
        <fullName evidence="1">Glucan endo-1,3-beta-glucosidase 4-like protein</fullName>
    </submittedName>
</protein>
<proteinExistence type="predicted"/>
<feature type="non-terminal residue" evidence="1">
    <location>
        <position position="1"/>
    </location>
</feature>
<dbReference type="Proteomes" id="UP000236291">
    <property type="component" value="Unassembled WGS sequence"/>
</dbReference>
<name>A0A2K3LRE6_TRIPR</name>
<sequence>GYGSCRFTGSSGAGGVSLPPMALGPSSGPFGASMNLQVSPLQYLISAVGIKLGNSGLLQSYILLTNKSVVLYSVVDRVEWKDLSRIQHKTSVEVHRVEEDTNSRCAEESIVRLLQKTSNVTYKRSMRVQ</sequence>
<accession>A0A2K3LRE6</accession>
<organism evidence="1 2">
    <name type="scientific">Trifolium pratense</name>
    <name type="common">Red clover</name>
    <dbReference type="NCBI Taxonomy" id="57577"/>
    <lineage>
        <taxon>Eukaryota</taxon>
        <taxon>Viridiplantae</taxon>
        <taxon>Streptophyta</taxon>
        <taxon>Embryophyta</taxon>
        <taxon>Tracheophyta</taxon>
        <taxon>Spermatophyta</taxon>
        <taxon>Magnoliopsida</taxon>
        <taxon>eudicotyledons</taxon>
        <taxon>Gunneridae</taxon>
        <taxon>Pentapetalae</taxon>
        <taxon>rosids</taxon>
        <taxon>fabids</taxon>
        <taxon>Fabales</taxon>
        <taxon>Fabaceae</taxon>
        <taxon>Papilionoideae</taxon>
        <taxon>50 kb inversion clade</taxon>
        <taxon>NPAAA clade</taxon>
        <taxon>Hologalegina</taxon>
        <taxon>IRL clade</taxon>
        <taxon>Trifolieae</taxon>
        <taxon>Trifolium</taxon>
    </lineage>
</organism>
<dbReference type="AlphaFoldDB" id="A0A2K3LRE6"/>